<dbReference type="EC" id="2.5.1.29" evidence="4"/>
<dbReference type="GO" id="GO:0004311">
    <property type="term" value="F:geranylgeranyl diphosphate synthase activity"/>
    <property type="evidence" value="ECO:0007669"/>
    <property type="project" value="UniProtKB-EC"/>
</dbReference>
<dbReference type="FunFam" id="1.10.600.10:FF:000001">
    <property type="entry name" value="Geranylgeranyl diphosphate synthase"/>
    <property type="match status" value="1"/>
</dbReference>
<keyword evidence="11" id="KW-0414">Isoprene biosynthesis</keyword>
<dbReference type="PROSITE" id="PS00444">
    <property type="entry name" value="POLYPRENYL_SYNTHASE_2"/>
    <property type="match status" value="1"/>
</dbReference>
<evidence type="ECO:0000256" key="1">
    <source>
        <dbReference type="ARBA" id="ARBA00001946"/>
    </source>
</evidence>
<keyword evidence="9" id="KW-0460">Magnesium</keyword>
<keyword evidence="10" id="KW-0149">Chlorophyll biosynthesis</keyword>
<dbReference type="InterPro" id="IPR008949">
    <property type="entry name" value="Isoprenoid_synthase_dom_sf"/>
</dbReference>
<dbReference type="GO" id="GO:0016117">
    <property type="term" value="P:carotenoid biosynthetic process"/>
    <property type="evidence" value="ECO:0007669"/>
    <property type="project" value="UniProtKB-KW"/>
</dbReference>
<evidence type="ECO:0000313" key="17">
    <source>
        <dbReference type="EMBL" id="ETX15798.1"/>
    </source>
</evidence>
<sequence>MGLTDRIDAAVTTALTRAAPRGRSGAPEQLSHALHYACTPGGARIRPTILLSVAMACGDDRPAISDAAAAALELIHCASLVHDDLPCFDDAALRRGKPSVHRAFSEPLAVLTGDSLIILAFETLARAAVQDPVRAVELIEVLARQTGMPGGICAGQGWESEATIDLSAYHHSKTGALFVAATQMGALSAGQEPEPWFDLGALIGEAFQVADDLRDACETEAQMGKPAGQDAAHGRPNAVAELGLAGAVARLNDILSGAIASIPSCPGEAALAQMVRAQADRLIPVGAQA</sequence>
<accession>X7EKX6</accession>
<evidence type="ECO:0000256" key="6">
    <source>
        <dbReference type="ARBA" id="ARBA00022679"/>
    </source>
</evidence>
<evidence type="ECO:0000256" key="13">
    <source>
        <dbReference type="ARBA" id="ARBA00032052"/>
    </source>
</evidence>
<dbReference type="SUPFAM" id="SSF48576">
    <property type="entry name" value="Terpenoid synthases"/>
    <property type="match status" value="1"/>
</dbReference>
<organism evidence="17 18">
    <name type="scientific">Roseivivax halodurans JCM 10272</name>
    <dbReference type="NCBI Taxonomy" id="1449350"/>
    <lineage>
        <taxon>Bacteria</taxon>
        <taxon>Pseudomonadati</taxon>
        <taxon>Pseudomonadota</taxon>
        <taxon>Alphaproteobacteria</taxon>
        <taxon>Rhodobacterales</taxon>
        <taxon>Roseobacteraceae</taxon>
        <taxon>Roseivivax</taxon>
    </lineage>
</organism>
<keyword evidence="18" id="KW-1185">Reference proteome</keyword>
<dbReference type="GO" id="GO:0046872">
    <property type="term" value="F:metal ion binding"/>
    <property type="evidence" value="ECO:0007669"/>
    <property type="project" value="UniProtKB-KW"/>
</dbReference>
<dbReference type="OrthoDB" id="9805316at2"/>
<evidence type="ECO:0000256" key="14">
    <source>
        <dbReference type="ARBA" id="ARBA00048119"/>
    </source>
</evidence>
<keyword evidence="6 16" id="KW-0808">Transferase</keyword>
<dbReference type="RefSeq" id="WP_037259301.1">
    <property type="nucleotide sequence ID" value="NZ_JALZ01000003.1"/>
</dbReference>
<evidence type="ECO:0000256" key="2">
    <source>
        <dbReference type="ARBA" id="ARBA00005221"/>
    </source>
</evidence>
<dbReference type="EMBL" id="JALZ01000003">
    <property type="protein sequence ID" value="ETX15798.1"/>
    <property type="molecule type" value="Genomic_DNA"/>
</dbReference>
<dbReference type="eggNOG" id="COG0142">
    <property type="taxonomic scope" value="Bacteria"/>
</dbReference>
<keyword evidence="5" id="KW-0602">Photosynthesis</keyword>
<keyword evidence="7" id="KW-0479">Metal-binding</keyword>
<evidence type="ECO:0000256" key="11">
    <source>
        <dbReference type="ARBA" id="ARBA00023229"/>
    </source>
</evidence>
<keyword evidence="8" id="KW-0125">Carotenoid biosynthesis</keyword>
<comment type="catalytic activity">
    <reaction evidence="14">
        <text>isopentenyl diphosphate + (2E,6E)-farnesyl diphosphate = (2E,6E,10E)-geranylgeranyl diphosphate + diphosphate</text>
        <dbReference type="Rhea" id="RHEA:17653"/>
        <dbReference type="ChEBI" id="CHEBI:33019"/>
        <dbReference type="ChEBI" id="CHEBI:58756"/>
        <dbReference type="ChEBI" id="CHEBI:128769"/>
        <dbReference type="ChEBI" id="CHEBI:175763"/>
        <dbReference type="EC" id="2.5.1.29"/>
    </reaction>
</comment>
<dbReference type="Proteomes" id="UP000022447">
    <property type="component" value="Unassembled WGS sequence"/>
</dbReference>
<comment type="function">
    <text evidence="15">Catalyzes the condensation of farnesyl diphosphate (FPP) and isopentenyl diphosphate (IPP) to yield geranylgeranyl diphosphate (GGPP) needed for biosynthesis of carotenoids and diterpenes.</text>
</comment>
<dbReference type="Pfam" id="PF00348">
    <property type="entry name" value="polyprenyl_synt"/>
    <property type="match status" value="1"/>
</dbReference>
<comment type="caution">
    <text evidence="17">The sequence shown here is derived from an EMBL/GenBank/DDBJ whole genome shotgun (WGS) entry which is preliminary data.</text>
</comment>
<evidence type="ECO:0000256" key="15">
    <source>
        <dbReference type="ARBA" id="ARBA00054703"/>
    </source>
</evidence>
<dbReference type="PANTHER" id="PTHR43281">
    <property type="entry name" value="FARNESYL DIPHOSPHATE SYNTHASE"/>
    <property type="match status" value="1"/>
</dbReference>
<protein>
    <recommendedName>
        <fullName evidence="12">Geranylgeranyl diphosphate synthase</fullName>
        <ecNumber evidence="4">2.5.1.29</ecNumber>
    </recommendedName>
    <alternativeName>
        <fullName evidence="13">Farnesyltranstransferase</fullName>
    </alternativeName>
</protein>
<evidence type="ECO:0000256" key="16">
    <source>
        <dbReference type="RuleBase" id="RU004466"/>
    </source>
</evidence>
<evidence type="ECO:0000256" key="12">
    <source>
        <dbReference type="ARBA" id="ARBA00023818"/>
    </source>
</evidence>
<dbReference type="AlphaFoldDB" id="X7EKX6"/>
<comment type="pathway">
    <text evidence="2">Isoprenoid biosynthesis; geranylgeranyl diphosphate biosynthesis; geranylgeranyl diphosphate from farnesyl diphosphate and isopentenyl diphosphate: step 1/1.</text>
</comment>
<dbReference type="InterPro" id="IPR000092">
    <property type="entry name" value="Polyprenyl_synt"/>
</dbReference>
<name>X7EKX6_9RHOB</name>
<comment type="similarity">
    <text evidence="3 16">Belongs to the FPP/GGPP synthase family.</text>
</comment>
<gene>
    <name evidence="17" type="ORF">OCH239_11480</name>
</gene>
<evidence type="ECO:0000256" key="10">
    <source>
        <dbReference type="ARBA" id="ARBA00023171"/>
    </source>
</evidence>
<evidence type="ECO:0000256" key="4">
    <source>
        <dbReference type="ARBA" id="ARBA00012382"/>
    </source>
</evidence>
<dbReference type="Gene3D" id="1.10.600.10">
    <property type="entry name" value="Farnesyl Diphosphate Synthase"/>
    <property type="match status" value="1"/>
</dbReference>
<reference evidence="17 18" key="1">
    <citation type="submission" date="2014-01" db="EMBL/GenBank/DDBJ databases">
        <title>Roseivivax halodurans JCM 10272 Genome Sequencing.</title>
        <authorList>
            <person name="Lai Q."/>
            <person name="Li G."/>
            <person name="Shao Z."/>
        </authorList>
    </citation>
    <scope>NUCLEOTIDE SEQUENCE [LARGE SCALE GENOMIC DNA]</scope>
    <source>
        <strain evidence="17 18">JCM 10272</strain>
    </source>
</reference>
<evidence type="ECO:0000256" key="7">
    <source>
        <dbReference type="ARBA" id="ARBA00022723"/>
    </source>
</evidence>
<dbReference type="PANTHER" id="PTHR43281:SF1">
    <property type="entry name" value="FARNESYL DIPHOSPHATE SYNTHASE"/>
    <property type="match status" value="1"/>
</dbReference>
<dbReference type="STRING" id="1449350.OCH239_11480"/>
<comment type="cofactor">
    <cofactor evidence="1">
        <name>Mg(2+)</name>
        <dbReference type="ChEBI" id="CHEBI:18420"/>
    </cofactor>
</comment>
<evidence type="ECO:0000256" key="5">
    <source>
        <dbReference type="ARBA" id="ARBA00022531"/>
    </source>
</evidence>
<dbReference type="GO" id="GO:0015995">
    <property type="term" value="P:chlorophyll biosynthetic process"/>
    <property type="evidence" value="ECO:0007669"/>
    <property type="project" value="UniProtKB-KW"/>
</dbReference>
<dbReference type="PATRIC" id="fig|1449350.3.peg.908"/>
<evidence type="ECO:0000313" key="18">
    <source>
        <dbReference type="Proteomes" id="UP000022447"/>
    </source>
</evidence>
<dbReference type="InterPro" id="IPR033749">
    <property type="entry name" value="Polyprenyl_synt_CS"/>
</dbReference>
<proteinExistence type="inferred from homology"/>
<evidence type="ECO:0000256" key="8">
    <source>
        <dbReference type="ARBA" id="ARBA00022746"/>
    </source>
</evidence>
<dbReference type="SFLD" id="SFLDS00005">
    <property type="entry name" value="Isoprenoid_Synthase_Type_I"/>
    <property type="match status" value="1"/>
</dbReference>
<evidence type="ECO:0000256" key="9">
    <source>
        <dbReference type="ARBA" id="ARBA00022842"/>
    </source>
</evidence>
<dbReference type="PROSITE" id="PS00723">
    <property type="entry name" value="POLYPRENYL_SYNTHASE_1"/>
    <property type="match status" value="1"/>
</dbReference>
<evidence type="ECO:0000256" key="3">
    <source>
        <dbReference type="ARBA" id="ARBA00006706"/>
    </source>
</evidence>
<dbReference type="GO" id="GO:0015979">
    <property type="term" value="P:photosynthesis"/>
    <property type="evidence" value="ECO:0007669"/>
    <property type="project" value="UniProtKB-KW"/>
</dbReference>
<dbReference type="CDD" id="cd00685">
    <property type="entry name" value="Trans_IPPS_HT"/>
    <property type="match status" value="1"/>
</dbReference>